<dbReference type="InterPro" id="IPR041118">
    <property type="entry name" value="Rx_N"/>
</dbReference>
<dbReference type="AlphaFoldDB" id="A0A5J9UH10"/>
<dbReference type="SUPFAM" id="SSF52058">
    <property type="entry name" value="L domain-like"/>
    <property type="match status" value="1"/>
</dbReference>
<dbReference type="CDD" id="cd14798">
    <property type="entry name" value="RX-CC_like"/>
    <property type="match status" value="1"/>
</dbReference>
<gene>
    <name evidence="9" type="ORF">EJB05_32441</name>
</gene>
<keyword evidence="3" id="KW-0677">Repeat</keyword>
<evidence type="ECO:0000259" key="8">
    <source>
        <dbReference type="Pfam" id="PF23598"/>
    </source>
</evidence>
<evidence type="ECO:0000313" key="10">
    <source>
        <dbReference type="Proteomes" id="UP000324897"/>
    </source>
</evidence>
<dbReference type="InterPro" id="IPR032675">
    <property type="entry name" value="LRR_dom_sf"/>
</dbReference>
<keyword evidence="5" id="KW-0611">Plant defense</keyword>
<dbReference type="GO" id="GO:0000166">
    <property type="term" value="F:nucleotide binding"/>
    <property type="evidence" value="ECO:0007669"/>
    <property type="project" value="UniProtKB-KW"/>
</dbReference>
<accession>A0A5J9UH10</accession>
<evidence type="ECO:0000256" key="2">
    <source>
        <dbReference type="ARBA" id="ARBA00022614"/>
    </source>
</evidence>
<feature type="domain" description="Disease resistance N-terminal" evidence="7">
    <location>
        <begin position="42"/>
        <end position="126"/>
    </location>
</feature>
<keyword evidence="10" id="KW-1185">Reference proteome</keyword>
<dbReference type="Pfam" id="PF23598">
    <property type="entry name" value="LRR_14"/>
    <property type="match status" value="1"/>
</dbReference>
<keyword evidence="4" id="KW-0547">Nucleotide-binding</keyword>
<dbReference type="Gene3D" id="3.80.10.10">
    <property type="entry name" value="Ribonuclease Inhibitor"/>
    <property type="match status" value="1"/>
</dbReference>
<dbReference type="Proteomes" id="UP000324897">
    <property type="component" value="Unassembled WGS sequence"/>
</dbReference>
<evidence type="ECO:0000259" key="7">
    <source>
        <dbReference type="Pfam" id="PF18052"/>
    </source>
</evidence>
<dbReference type="Pfam" id="PF18052">
    <property type="entry name" value="Rx_N"/>
    <property type="match status" value="1"/>
</dbReference>
<evidence type="ECO:0000256" key="6">
    <source>
        <dbReference type="ARBA" id="ARBA00023054"/>
    </source>
</evidence>
<dbReference type="GO" id="GO:0006952">
    <property type="term" value="P:defense response"/>
    <property type="evidence" value="ECO:0007669"/>
    <property type="project" value="UniProtKB-KW"/>
</dbReference>
<feature type="non-terminal residue" evidence="9">
    <location>
        <position position="1"/>
    </location>
</feature>
<name>A0A5J9UH10_9POAL</name>
<sequence length="358" mass="39540">MIFGSKRSGGSTLAYRNSVQVQRVRAAPLQSILIGMELATGAMSPLLDKLGKLLVSELTLDPRVRQDVASLQREMAEMHAALRSVAAVPPDRVDEVTAAWARDVRELSYDMEDAVDAFTVRVDDHARPDAGDHGLRSRLRGFLDRTTRLFRKGKALHQVAGAIRDAQGLAKQLGELRQRLSLQNSTTSQTTTSLSKVRSFTIFNPAIDSMPSLSQFQVLRVLDLEGCDLSKCGSHFKLKHVGNLSQLRYLGLRDTCISELPMEVGKLKFLQTLDVRGWSGIQELPLTITGLRNLISLRLDWGMKLPRNGLRNLTSLEELTGLSVDDGSAAVVSELGHLTTLRMLTVSWSGRRRSSVKI</sequence>
<dbReference type="PANTHER" id="PTHR19338:SF21">
    <property type="entry name" value="OS10G0124400 PROTEIN"/>
    <property type="match status" value="1"/>
</dbReference>
<dbReference type="Gene3D" id="1.20.5.4130">
    <property type="match status" value="1"/>
</dbReference>
<dbReference type="EMBL" id="RWGY01000026">
    <property type="protein sequence ID" value="TVU22724.1"/>
    <property type="molecule type" value="Genomic_DNA"/>
</dbReference>
<comment type="similarity">
    <text evidence="1">Belongs to the disease resistance NB-LRR family.</text>
</comment>
<reference evidence="9 10" key="1">
    <citation type="journal article" date="2019" name="Sci. Rep.">
        <title>A high-quality genome of Eragrostis curvula grass provides insights into Poaceae evolution and supports new strategies to enhance forage quality.</title>
        <authorList>
            <person name="Carballo J."/>
            <person name="Santos B.A.C.M."/>
            <person name="Zappacosta D."/>
            <person name="Garbus I."/>
            <person name="Selva J.P."/>
            <person name="Gallo C.A."/>
            <person name="Diaz A."/>
            <person name="Albertini E."/>
            <person name="Caccamo M."/>
            <person name="Echenique V."/>
        </authorList>
    </citation>
    <scope>NUCLEOTIDE SEQUENCE [LARGE SCALE GENOMIC DNA]</scope>
    <source>
        <strain evidence="10">cv. Victoria</strain>
        <tissue evidence="9">Leaf</tissue>
    </source>
</reference>
<dbReference type="Gramene" id="TVU22724">
    <property type="protein sequence ID" value="TVU22724"/>
    <property type="gene ID" value="EJB05_32441"/>
</dbReference>
<keyword evidence="6" id="KW-0175">Coiled coil</keyword>
<evidence type="ECO:0000256" key="4">
    <source>
        <dbReference type="ARBA" id="ARBA00022741"/>
    </source>
</evidence>
<dbReference type="OrthoDB" id="690251at2759"/>
<dbReference type="InterPro" id="IPR055414">
    <property type="entry name" value="LRR_R13L4/SHOC2-like"/>
</dbReference>
<organism evidence="9 10">
    <name type="scientific">Eragrostis curvula</name>
    <name type="common">weeping love grass</name>
    <dbReference type="NCBI Taxonomy" id="38414"/>
    <lineage>
        <taxon>Eukaryota</taxon>
        <taxon>Viridiplantae</taxon>
        <taxon>Streptophyta</taxon>
        <taxon>Embryophyta</taxon>
        <taxon>Tracheophyta</taxon>
        <taxon>Spermatophyta</taxon>
        <taxon>Magnoliopsida</taxon>
        <taxon>Liliopsida</taxon>
        <taxon>Poales</taxon>
        <taxon>Poaceae</taxon>
        <taxon>PACMAD clade</taxon>
        <taxon>Chloridoideae</taxon>
        <taxon>Eragrostideae</taxon>
        <taxon>Eragrostidinae</taxon>
        <taxon>Eragrostis</taxon>
    </lineage>
</organism>
<feature type="domain" description="Disease resistance R13L4/SHOC-2-like LRR" evidence="8">
    <location>
        <begin position="196"/>
        <end position="354"/>
    </location>
</feature>
<dbReference type="InterPro" id="IPR038005">
    <property type="entry name" value="RX-like_CC"/>
</dbReference>
<evidence type="ECO:0000256" key="3">
    <source>
        <dbReference type="ARBA" id="ARBA00022737"/>
    </source>
</evidence>
<evidence type="ECO:0000313" key="9">
    <source>
        <dbReference type="EMBL" id="TVU22724.1"/>
    </source>
</evidence>
<proteinExistence type="inferred from homology"/>
<dbReference type="PANTHER" id="PTHR19338">
    <property type="entry name" value="TRANSLOCASE OF INNER MITOCHONDRIAL MEMBRANE 13 HOMOLOG"/>
    <property type="match status" value="1"/>
</dbReference>
<evidence type="ECO:0000256" key="5">
    <source>
        <dbReference type="ARBA" id="ARBA00022821"/>
    </source>
</evidence>
<evidence type="ECO:0008006" key="11">
    <source>
        <dbReference type="Google" id="ProtNLM"/>
    </source>
</evidence>
<keyword evidence="2" id="KW-0433">Leucine-rich repeat</keyword>
<protein>
    <recommendedName>
        <fullName evidence="11">Rx N-terminal domain-containing protein</fullName>
    </recommendedName>
</protein>
<comment type="caution">
    <text evidence="9">The sequence shown here is derived from an EMBL/GenBank/DDBJ whole genome shotgun (WGS) entry which is preliminary data.</text>
</comment>
<evidence type="ECO:0000256" key="1">
    <source>
        <dbReference type="ARBA" id="ARBA00008894"/>
    </source>
</evidence>